<comment type="caution">
    <text evidence="4">The sequence shown here is derived from an EMBL/GenBank/DDBJ whole genome shotgun (WGS) entry which is preliminary data.</text>
</comment>
<dbReference type="SUPFAM" id="SSF103378">
    <property type="entry name" value="2-methylcitrate dehydratase PrpD"/>
    <property type="match status" value="1"/>
</dbReference>
<evidence type="ECO:0000313" key="4">
    <source>
        <dbReference type="EMBL" id="MBD1381787.1"/>
    </source>
</evidence>
<comment type="similarity">
    <text evidence="1">Belongs to the PrpD family.</text>
</comment>
<dbReference type="Pfam" id="PF19305">
    <property type="entry name" value="MmgE_PrpD_C"/>
    <property type="match status" value="1"/>
</dbReference>
<dbReference type="InterPro" id="IPR045336">
    <property type="entry name" value="MmgE_PrpD_N"/>
</dbReference>
<dbReference type="InterPro" id="IPR042188">
    <property type="entry name" value="MmgE/PrpD_sf_2"/>
</dbReference>
<dbReference type="GO" id="GO:0016829">
    <property type="term" value="F:lyase activity"/>
    <property type="evidence" value="ECO:0007669"/>
    <property type="project" value="InterPro"/>
</dbReference>
<dbReference type="InterPro" id="IPR042183">
    <property type="entry name" value="MmgE/PrpD_sf_1"/>
</dbReference>
<dbReference type="AlphaFoldDB" id="A0A926NCL2"/>
<dbReference type="PANTHER" id="PTHR16943:SF8">
    <property type="entry name" value="2-METHYLCITRATE DEHYDRATASE"/>
    <property type="match status" value="1"/>
</dbReference>
<dbReference type="EMBL" id="JACXAI010000022">
    <property type="protein sequence ID" value="MBD1381787.1"/>
    <property type="molecule type" value="Genomic_DNA"/>
</dbReference>
<feature type="domain" description="MmgE/PrpD N-terminal" evidence="2">
    <location>
        <begin position="5"/>
        <end position="241"/>
    </location>
</feature>
<evidence type="ECO:0000313" key="5">
    <source>
        <dbReference type="Proteomes" id="UP000626844"/>
    </source>
</evidence>
<dbReference type="InterPro" id="IPR036148">
    <property type="entry name" value="MmgE/PrpD_sf"/>
</dbReference>
<dbReference type="RefSeq" id="WP_191159388.1">
    <property type="nucleotide sequence ID" value="NZ_JACXAI010000022.1"/>
</dbReference>
<dbReference type="Gene3D" id="3.30.1330.120">
    <property type="entry name" value="2-methylcitrate dehydratase PrpD"/>
    <property type="match status" value="1"/>
</dbReference>
<organism evidence="4 5">
    <name type="scientific">Metabacillus arenae</name>
    <dbReference type="NCBI Taxonomy" id="2771434"/>
    <lineage>
        <taxon>Bacteria</taxon>
        <taxon>Bacillati</taxon>
        <taxon>Bacillota</taxon>
        <taxon>Bacilli</taxon>
        <taxon>Bacillales</taxon>
        <taxon>Bacillaceae</taxon>
        <taxon>Metabacillus</taxon>
    </lineage>
</organism>
<protein>
    <submittedName>
        <fullName evidence="4">MmgE/PrpD family protein</fullName>
    </submittedName>
</protein>
<dbReference type="InterPro" id="IPR005656">
    <property type="entry name" value="MmgE_PrpD"/>
</dbReference>
<reference evidence="4" key="1">
    <citation type="submission" date="2020-09" db="EMBL/GenBank/DDBJ databases">
        <title>A novel bacterium of genus Bacillus, isolated from South China Sea.</title>
        <authorList>
            <person name="Huang H."/>
            <person name="Mo K."/>
            <person name="Hu Y."/>
        </authorList>
    </citation>
    <scope>NUCLEOTIDE SEQUENCE</scope>
    <source>
        <strain evidence="4">IB182487</strain>
    </source>
</reference>
<evidence type="ECO:0000259" key="2">
    <source>
        <dbReference type="Pfam" id="PF03972"/>
    </source>
</evidence>
<name>A0A926NCL2_9BACI</name>
<sequence length="454" mass="50550">MFVNRLCEFCASTEYEDLPAQVIENTKNAIIDTHGVIFTGYKEPVADLLIDWVKDQSMKTSATILGYELKTSESLAALVNGVMGHAIDFDDVHSGLRGHPSIPIYSAILAVAEAEKKTGKELITAFSVGVEIMTKLGSYVNPSHVVKGWHPTATLGVIGVASAIGKLYSFTQAEFKQVFGLATSMMSGLKLNFGTMTKPFHIGYCAKNGIEAAQLVKRGFTACEDTFTPKTGVFDLFTDEEVKEFWGEDLGKPWSLIDPGFNVKRYPCCYATHRFADAALILSQTNQFKLEDIERIECVAAVGSYVPLIYNRPKSGVEGKFSLEYVIAAMLQDQKLSVQSFTDEMVNRAVIQELLKKVFLSEDETIKENRPVGDIGYIELIIHTNEKAYKETIFHAKGSSKQPLSQTDLKEKFFDCLSREEFTSEANTSYQQLRDLENISDITQLFPFSVTKEE</sequence>
<dbReference type="Gene3D" id="1.10.4100.10">
    <property type="entry name" value="2-methylcitrate dehydratase PrpD"/>
    <property type="match status" value="1"/>
</dbReference>
<feature type="domain" description="MmgE/PrpD C-terminal" evidence="3">
    <location>
        <begin position="266"/>
        <end position="419"/>
    </location>
</feature>
<evidence type="ECO:0000259" key="3">
    <source>
        <dbReference type="Pfam" id="PF19305"/>
    </source>
</evidence>
<dbReference type="InterPro" id="IPR045337">
    <property type="entry name" value="MmgE_PrpD_C"/>
</dbReference>
<keyword evidence="5" id="KW-1185">Reference proteome</keyword>
<gene>
    <name evidence="4" type="ORF">IC621_16260</name>
</gene>
<proteinExistence type="inferred from homology"/>
<dbReference type="Pfam" id="PF03972">
    <property type="entry name" value="MmgE_PrpD_N"/>
    <property type="match status" value="1"/>
</dbReference>
<dbReference type="Proteomes" id="UP000626844">
    <property type="component" value="Unassembled WGS sequence"/>
</dbReference>
<accession>A0A926NCL2</accession>
<dbReference type="PANTHER" id="PTHR16943">
    <property type="entry name" value="2-METHYLCITRATE DEHYDRATASE-RELATED"/>
    <property type="match status" value="1"/>
</dbReference>
<evidence type="ECO:0000256" key="1">
    <source>
        <dbReference type="ARBA" id="ARBA00006174"/>
    </source>
</evidence>